<evidence type="ECO:0000313" key="2">
    <source>
        <dbReference type="Proteomes" id="UP000003250"/>
    </source>
</evidence>
<dbReference type="NCBIfam" id="NF033559">
    <property type="entry name" value="transpos_IS1634"/>
    <property type="match status" value="1"/>
</dbReference>
<gene>
    <name evidence="1" type="ORF">MAXJ12_36426</name>
</gene>
<proteinExistence type="predicted"/>
<dbReference type="PANTHER" id="PTHR34614">
    <property type="match status" value="1"/>
</dbReference>
<dbReference type="Proteomes" id="UP000003250">
    <property type="component" value="Unassembled WGS sequence"/>
</dbReference>
<dbReference type="InterPro" id="IPR047654">
    <property type="entry name" value="IS1634_transpos"/>
</dbReference>
<dbReference type="EMBL" id="AHAM01000354">
    <property type="protein sequence ID" value="EHK52232.1"/>
    <property type="molecule type" value="Genomic_DNA"/>
</dbReference>
<dbReference type="OrthoDB" id="8257391at2"/>
<protein>
    <submittedName>
        <fullName evidence="1">Putative transposase for insertion sequence element</fullName>
    </submittedName>
</protein>
<name>H0I462_9HYPH</name>
<feature type="non-terminal residue" evidence="1">
    <location>
        <position position="1"/>
    </location>
</feature>
<organism evidence="1 2">
    <name type="scientific">Mesorhizobium alhagi CCNWXJ12-2</name>
    <dbReference type="NCBI Taxonomy" id="1107882"/>
    <lineage>
        <taxon>Bacteria</taxon>
        <taxon>Pseudomonadati</taxon>
        <taxon>Pseudomonadota</taxon>
        <taxon>Alphaproteobacteria</taxon>
        <taxon>Hyphomicrobiales</taxon>
        <taxon>Phyllobacteriaceae</taxon>
        <taxon>Allomesorhizobium</taxon>
    </lineage>
</organism>
<dbReference type="RefSeq" id="WP_008840819.1">
    <property type="nucleotide sequence ID" value="NZ_AHAM01000354.1"/>
</dbReference>
<dbReference type="PATRIC" id="fig|1107882.3.peg.7005"/>
<evidence type="ECO:0000313" key="1">
    <source>
        <dbReference type="EMBL" id="EHK52232.1"/>
    </source>
</evidence>
<dbReference type="PANTHER" id="PTHR34614:SF2">
    <property type="entry name" value="TRANSPOSASE IS4-LIKE DOMAIN-CONTAINING PROTEIN"/>
    <property type="match status" value="1"/>
</dbReference>
<dbReference type="AlphaFoldDB" id="H0I462"/>
<keyword evidence="2" id="KW-1185">Reference proteome</keyword>
<accession>H0I462</accession>
<reference evidence="1 2" key="1">
    <citation type="journal article" date="2012" name="J. Bacteriol.">
        <title>Draft Genome Sequence of Mesorhizobium alhagi CCNWXJ12-2T, a Novel Salt-Resistant Species Isolated from the Desert of Northwestern China.</title>
        <authorList>
            <person name="Zhou M."/>
            <person name="Chen W."/>
            <person name="Chen H."/>
            <person name="Wei G."/>
        </authorList>
    </citation>
    <scope>NUCLEOTIDE SEQUENCE [LARGE SCALE GENOMIC DNA]</scope>
    <source>
        <strain evidence="1 2">CCNWXJ12-2</strain>
    </source>
</reference>
<sequence>VDEAELYSALDWLAVRQAAVETALARRHLTGGTLVLYDVTSSYMEGRCCPLAQFGYNRDGKKGKLQIVYGLLCAPDGCPIAVEVFEGSTGDPSTLGNQVAKLKQRFGLDHVVLVGDRGMITQARITQDIKPAGLDWITALRAPAIRALLEGGAFQMSLFDDRDMAAITAPDFPGERLILCRNHALAAERARKREDLLRATERELAPIAAAARRKREPLRGKAEIGLAVGAVINRHKMAKHFTLEITDTTFAFARKTAEIAAEAALDGLYAVRTSLPATALDDAATVKSYKSLSLVERAIRSIKTVDLHVRPVYHWLPERVRAHVFLCMLGYYLEWHMRQRLAPMLYDDTDKQAAEALRASVVAKAERSPAARAKQTTGRTHDGLPVHSFHTLIADLATLTRNTVEIATAPGMLFTITARPTPIHSKAFELLAVARTQ</sequence>